<dbReference type="EMBL" id="MN812239">
    <property type="protein sequence ID" value="QHB40940.1"/>
    <property type="molecule type" value="Genomic_DNA"/>
</dbReference>
<accession>A0A6B9LGP4</accession>
<proteinExistence type="predicted"/>
<protein>
    <submittedName>
        <fullName evidence="1">Uncharacterized protein</fullName>
    </submittedName>
</protein>
<dbReference type="Proteomes" id="UP000464671">
    <property type="component" value="Segment"/>
</dbReference>
<keyword evidence="2" id="KW-1185">Reference proteome</keyword>
<reference evidence="1 2" key="1">
    <citation type="journal article" date="2020" name="Viruses">
        <title>Diversity and Host Interactions Among Virulent and Temperate Baltic Sea Flavobacterium Phages.</title>
        <authorList>
            <person name="Nilsson E."/>
            <person name="Bayfield O.W."/>
            <person name="Lundin D."/>
            <person name="Antson A.A."/>
            <person name="Holmfeldt K."/>
        </authorList>
    </citation>
    <scope>NUCLEOTIDE SEQUENCE [LARGE SCALE GENOMIC DNA]</scope>
</reference>
<evidence type="ECO:0000313" key="1">
    <source>
        <dbReference type="EMBL" id="QHB40940.1"/>
    </source>
</evidence>
<name>A0A6B9LGP4_9CAUD</name>
<sequence length="178" mass="20403">MKNQNTIIAIDPGKSGGIAVFSNGKTQAVQMPNSVDEFGKFIKYILETYENPICFIEKVQAFINDDQSPGKKFGINKMLANYEQTTTTLKLFGIDIVEVYPITWQSSLGLRIKGEKILKTERKNRFKELAQRKFPEIKVNLKTSDALCILIFAQYKIENDISWIKQRVQRNESKNLFG</sequence>
<gene>
    <name evidence="1" type="ORF">tant81_gp009</name>
</gene>
<organism evidence="1 2">
    <name type="scientific">Flavobacterium phage vB_FspS_tant8-1</name>
    <dbReference type="NCBI Taxonomy" id="2686278"/>
    <lineage>
        <taxon>Viruses</taxon>
        <taxon>Duplodnaviria</taxon>
        <taxon>Heunggongvirae</taxon>
        <taxon>Uroviricota</taxon>
        <taxon>Caudoviricetes</taxon>
        <taxon>Tantvirus</taxon>
        <taxon>Tantvirus tant</taxon>
    </lineage>
</organism>
<evidence type="ECO:0000313" key="2">
    <source>
        <dbReference type="Proteomes" id="UP000464671"/>
    </source>
</evidence>